<protein>
    <submittedName>
        <fullName evidence="2">Uncharacterized protein</fullName>
    </submittedName>
</protein>
<evidence type="ECO:0000313" key="3">
    <source>
        <dbReference type="Proteomes" id="UP001278766"/>
    </source>
</evidence>
<feature type="compositionally biased region" description="Low complexity" evidence="1">
    <location>
        <begin position="448"/>
        <end position="461"/>
    </location>
</feature>
<accession>A0AAE0H6D9</accession>
<organism evidence="2 3">
    <name type="scientific">Chaetomium fimeti</name>
    <dbReference type="NCBI Taxonomy" id="1854472"/>
    <lineage>
        <taxon>Eukaryota</taxon>
        <taxon>Fungi</taxon>
        <taxon>Dikarya</taxon>
        <taxon>Ascomycota</taxon>
        <taxon>Pezizomycotina</taxon>
        <taxon>Sordariomycetes</taxon>
        <taxon>Sordariomycetidae</taxon>
        <taxon>Sordariales</taxon>
        <taxon>Chaetomiaceae</taxon>
        <taxon>Chaetomium</taxon>
    </lineage>
</organism>
<reference evidence="2" key="2">
    <citation type="submission" date="2023-06" db="EMBL/GenBank/DDBJ databases">
        <authorList>
            <consortium name="Lawrence Berkeley National Laboratory"/>
            <person name="Haridas S."/>
            <person name="Hensen N."/>
            <person name="Bonometti L."/>
            <person name="Westerberg I."/>
            <person name="Brannstrom I.O."/>
            <person name="Guillou S."/>
            <person name="Cros-Aarteil S."/>
            <person name="Calhoun S."/>
            <person name="Kuo A."/>
            <person name="Mondo S."/>
            <person name="Pangilinan J."/>
            <person name="Riley R."/>
            <person name="Labutti K."/>
            <person name="Andreopoulos B."/>
            <person name="Lipzen A."/>
            <person name="Chen C."/>
            <person name="Yanf M."/>
            <person name="Daum C."/>
            <person name="Ng V."/>
            <person name="Clum A."/>
            <person name="Steindorff A."/>
            <person name="Ohm R."/>
            <person name="Martin F."/>
            <person name="Silar P."/>
            <person name="Natvig D."/>
            <person name="Lalanne C."/>
            <person name="Gautier V."/>
            <person name="Ament-Velasquez S.L."/>
            <person name="Kruys A."/>
            <person name="Hutchinson M.I."/>
            <person name="Powell A.J."/>
            <person name="Barry K."/>
            <person name="Miller A.N."/>
            <person name="Grigoriev I.V."/>
            <person name="Debuchy R."/>
            <person name="Gladieux P."/>
            <person name="Thoren M.H."/>
            <person name="Johannesson H."/>
        </authorList>
    </citation>
    <scope>NUCLEOTIDE SEQUENCE</scope>
    <source>
        <strain evidence="2">CBS 168.71</strain>
    </source>
</reference>
<feature type="compositionally biased region" description="Basic and acidic residues" evidence="1">
    <location>
        <begin position="435"/>
        <end position="447"/>
    </location>
</feature>
<sequence length="687" mass="69511">MAQQPSLSSNNPFRRKDPGLSAPAAPPAGVPRFAEFDETPSLPPALPPADLFRHQLQSLSSPDQPPPATSFQKPKVVKKVRVQSPPPSSPDSPGIPQRFPPVDVSDDDSSSSDETYEQIDPFTYPSSTGSADVSDTGDEPQSIPTHRTPPNPFQKTLKDLEAGVTEPEQNSETASGTKGGLDVGAFGRLLLTGQAAGSTGPSQATAPYAQHNRHPPIPSGDGASTADTSSASRQSISDTLQAVQETPQTSRETSEHGGEDDRGGLVSNAPAALQPAPAIVKKKPPPPSSRHGKLIKPGSAGEAKGTPGGAPPPSPGPNHGAATLPPVSPSKARPVTPSGVNKPLPLAPKRSPAEEDAESVFDREAAGKTPEPEVQPGLNIVMPPRPPTPPNVSHATSNAVATAAQPVRKPAPPPRRQPHGRSDSRGISGAASAAQHDETEFSHRRSSVDSTRSRSSSLRVSIHAPAPPPPRRPSHHSRGSSSHGMPPPGAPPVDAAAEPSPLSGPIVASPPQITSDPSSSNSTPRSTTPAPASTSTPSPAGAGPPVPVPAAIAKLAPPPPPPARNTSVRGKRPARTTLPTPPRDAGVLPRRSSGGGNRAGKEPPPPPTRHRDRGSSHGSADGGGGGGGGGGDRGGLGGTGGGGGGAVGDRGGLGDPGDASHGVGDILADLDALQREVDALRGQVGRE</sequence>
<keyword evidence="3" id="KW-1185">Reference proteome</keyword>
<dbReference type="EMBL" id="JAUEPN010000012">
    <property type="protein sequence ID" value="KAK3290712.1"/>
    <property type="molecule type" value="Genomic_DNA"/>
</dbReference>
<feature type="compositionally biased region" description="Polar residues" evidence="1">
    <location>
        <begin position="195"/>
        <end position="205"/>
    </location>
</feature>
<dbReference type="Proteomes" id="UP001278766">
    <property type="component" value="Unassembled WGS sequence"/>
</dbReference>
<feature type="compositionally biased region" description="Polar residues" evidence="1">
    <location>
        <begin position="391"/>
        <end position="400"/>
    </location>
</feature>
<feature type="compositionally biased region" description="Polar residues" evidence="1">
    <location>
        <begin position="167"/>
        <end position="176"/>
    </location>
</feature>
<name>A0AAE0H6D9_9PEZI</name>
<feature type="compositionally biased region" description="Low complexity" evidence="1">
    <location>
        <begin position="219"/>
        <end position="232"/>
    </location>
</feature>
<feature type="compositionally biased region" description="Basic residues" evidence="1">
    <location>
        <begin position="280"/>
        <end position="294"/>
    </location>
</feature>
<dbReference type="GeneID" id="87845362"/>
<reference evidence="2" key="1">
    <citation type="journal article" date="2023" name="Mol. Phylogenet. Evol.">
        <title>Genome-scale phylogeny and comparative genomics of the fungal order Sordariales.</title>
        <authorList>
            <person name="Hensen N."/>
            <person name="Bonometti L."/>
            <person name="Westerberg I."/>
            <person name="Brannstrom I.O."/>
            <person name="Guillou S."/>
            <person name="Cros-Aarteil S."/>
            <person name="Calhoun S."/>
            <person name="Haridas S."/>
            <person name="Kuo A."/>
            <person name="Mondo S."/>
            <person name="Pangilinan J."/>
            <person name="Riley R."/>
            <person name="LaButti K."/>
            <person name="Andreopoulos B."/>
            <person name="Lipzen A."/>
            <person name="Chen C."/>
            <person name="Yan M."/>
            <person name="Daum C."/>
            <person name="Ng V."/>
            <person name="Clum A."/>
            <person name="Steindorff A."/>
            <person name="Ohm R.A."/>
            <person name="Martin F."/>
            <person name="Silar P."/>
            <person name="Natvig D.O."/>
            <person name="Lalanne C."/>
            <person name="Gautier V."/>
            <person name="Ament-Velasquez S.L."/>
            <person name="Kruys A."/>
            <person name="Hutchinson M.I."/>
            <person name="Powell A.J."/>
            <person name="Barry K."/>
            <person name="Miller A.N."/>
            <person name="Grigoriev I.V."/>
            <person name="Debuchy R."/>
            <person name="Gladieux P."/>
            <person name="Hiltunen Thoren M."/>
            <person name="Johannesson H."/>
        </authorList>
    </citation>
    <scope>NUCLEOTIDE SEQUENCE</scope>
    <source>
        <strain evidence="2">CBS 168.71</strain>
    </source>
</reference>
<feature type="compositionally biased region" description="Gly residues" evidence="1">
    <location>
        <begin position="620"/>
        <end position="655"/>
    </location>
</feature>
<proteinExistence type="predicted"/>
<evidence type="ECO:0000313" key="2">
    <source>
        <dbReference type="EMBL" id="KAK3290712.1"/>
    </source>
</evidence>
<feature type="compositionally biased region" description="Polar residues" evidence="1">
    <location>
        <begin position="233"/>
        <end position="251"/>
    </location>
</feature>
<dbReference type="RefSeq" id="XP_062654226.1">
    <property type="nucleotide sequence ID" value="XM_062808414.1"/>
</dbReference>
<feature type="compositionally biased region" description="Polar residues" evidence="1">
    <location>
        <begin position="1"/>
        <end position="12"/>
    </location>
</feature>
<feature type="compositionally biased region" description="Polar residues" evidence="1">
    <location>
        <begin position="124"/>
        <end position="133"/>
    </location>
</feature>
<feature type="compositionally biased region" description="Acidic residues" evidence="1">
    <location>
        <begin position="104"/>
        <end position="117"/>
    </location>
</feature>
<dbReference type="AlphaFoldDB" id="A0AAE0H6D9"/>
<feature type="compositionally biased region" description="Low complexity" evidence="1">
    <location>
        <begin position="517"/>
        <end position="541"/>
    </location>
</feature>
<feature type="compositionally biased region" description="Basic and acidic residues" evidence="1">
    <location>
        <begin position="252"/>
        <end position="263"/>
    </location>
</feature>
<gene>
    <name evidence="2" type="ORF">B0H64DRAFT_54679</name>
</gene>
<evidence type="ECO:0000256" key="1">
    <source>
        <dbReference type="SAM" id="MobiDB-lite"/>
    </source>
</evidence>
<comment type="caution">
    <text evidence="2">The sequence shown here is derived from an EMBL/GenBank/DDBJ whole genome shotgun (WGS) entry which is preliminary data.</text>
</comment>
<feature type="region of interest" description="Disordered" evidence="1">
    <location>
        <begin position="1"/>
        <end position="664"/>
    </location>
</feature>